<comment type="caution">
    <text evidence="1">The sequence shown here is derived from an EMBL/GenBank/DDBJ whole genome shotgun (WGS) entry which is preliminary data.</text>
</comment>
<protein>
    <submittedName>
        <fullName evidence="1">19377_t:CDS:1</fullName>
    </submittedName>
</protein>
<evidence type="ECO:0000313" key="1">
    <source>
        <dbReference type="EMBL" id="CAG8775223.1"/>
    </source>
</evidence>
<accession>A0A9N9JC37</accession>
<reference evidence="1" key="1">
    <citation type="submission" date="2021-06" db="EMBL/GenBank/DDBJ databases">
        <authorList>
            <person name="Kallberg Y."/>
            <person name="Tangrot J."/>
            <person name="Rosling A."/>
        </authorList>
    </citation>
    <scope>NUCLEOTIDE SEQUENCE</scope>
    <source>
        <strain evidence="1">FL966</strain>
    </source>
</reference>
<dbReference type="Proteomes" id="UP000789759">
    <property type="component" value="Unassembled WGS sequence"/>
</dbReference>
<keyword evidence="2" id="KW-1185">Reference proteome</keyword>
<dbReference type="EMBL" id="CAJVQA010022733">
    <property type="protein sequence ID" value="CAG8775223.1"/>
    <property type="molecule type" value="Genomic_DNA"/>
</dbReference>
<evidence type="ECO:0000313" key="2">
    <source>
        <dbReference type="Proteomes" id="UP000789759"/>
    </source>
</evidence>
<dbReference type="AlphaFoldDB" id="A0A9N9JC37"/>
<sequence length="92" mass="10513">MTYNSLDSWIKGQLVAFAFSESPKNKKTKISLAQLYQIKSSIKNKGIIKNIHGNIEYTFIQSDHAIVDEEIKQEINNFIHNYTNIHGFPSLG</sequence>
<name>A0A9N9JC37_9GLOM</name>
<proteinExistence type="predicted"/>
<gene>
    <name evidence="1" type="ORF">CPELLU_LOCUS16087</name>
</gene>
<organism evidence="1 2">
    <name type="scientific">Cetraspora pellucida</name>
    <dbReference type="NCBI Taxonomy" id="1433469"/>
    <lineage>
        <taxon>Eukaryota</taxon>
        <taxon>Fungi</taxon>
        <taxon>Fungi incertae sedis</taxon>
        <taxon>Mucoromycota</taxon>
        <taxon>Glomeromycotina</taxon>
        <taxon>Glomeromycetes</taxon>
        <taxon>Diversisporales</taxon>
        <taxon>Gigasporaceae</taxon>
        <taxon>Cetraspora</taxon>
    </lineage>
</organism>